<evidence type="ECO:0000256" key="1">
    <source>
        <dbReference type="SAM" id="MobiDB-lite"/>
    </source>
</evidence>
<protein>
    <recommendedName>
        <fullName evidence="2">Agenet domain-containing protein</fullName>
    </recommendedName>
</protein>
<dbReference type="InterPro" id="IPR043151">
    <property type="entry name" value="BAH_sf"/>
</dbReference>
<comment type="caution">
    <text evidence="3">The sequence shown here is derived from an EMBL/GenBank/DDBJ whole genome shotgun (WGS) entry which is preliminary data.</text>
</comment>
<dbReference type="Proteomes" id="UP000298416">
    <property type="component" value="Unassembled WGS sequence"/>
</dbReference>
<proteinExistence type="predicted"/>
<evidence type="ECO:0000313" key="3">
    <source>
        <dbReference type="EMBL" id="KAG6383356.1"/>
    </source>
</evidence>
<dbReference type="Gene3D" id="2.30.30.490">
    <property type="match status" value="1"/>
</dbReference>
<dbReference type="CDD" id="cd20405">
    <property type="entry name" value="Tudor_Agenet_AtDUF_rpt1_3"/>
    <property type="match status" value="1"/>
</dbReference>
<reference evidence="3" key="1">
    <citation type="submission" date="2018-01" db="EMBL/GenBank/DDBJ databases">
        <authorList>
            <person name="Mao J.F."/>
        </authorList>
    </citation>
    <scope>NUCLEOTIDE SEQUENCE</scope>
    <source>
        <strain evidence="3">Huo1</strain>
        <tissue evidence="3">Leaf</tissue>
    </source>
</reference>
<organism evidence="3">
    <name type="scientific">Salvia splendens</name>
    <name type="common">Scarlet sage</name>
    <dbReference type="NCBI Taxonomy" id="180675"/>
    <lineage>
        <taxon>Eukaryota</taxon>
        <taxon>Viridiplantae</taxon>
        <taxon>Streptophyta</taxon>
        <taxon>Embryophyta</taxon>
        <taxon>Tracheophyta</taxon>
        <taxon>Spermatophyta</taxon>
        <taxon>Magnoliopsida</taxon>
        <taxon>eudicotyledons</taxon>
        <taxon>Gunneridae</taxon>
        <taxon>Pentapetalae</taxon>
        <taxon>asterids</taxon>
        <taxon>lamiids</taxon>
        <taxon>Lamiales</taxon>
        <taxon>Lamiaceae</taxon>
        <taxon>Nepetoideae</taxon>
        <taxon>Mentheae</taxon>
        <taxon>Salviinae</taxon>
        <taxon>Salvia</taxon>
        <taxon>Salvia subgen. Calosphace</taxon>
        <taxon>core Calosphace</taxon>
    </lineage>
</organism>
<dbReference type="InterPro" id="IPR014002">
    <property type="entry name" value="Agenet_dom_plant"/>
</dbReference>
<keyword evidence="4" id="KW-1185">Reference proteome</keyword>
<evidence type="ECO:0000313" key="4">
    <source>
        <dbReference type="Proteomes" id="UP000298416"/>
    </source>
</evidence>
<dbReference type="CDD" id="cd20406">
    <property type="entry name" value="Tudor_Agenet_AtDUF_rpt2_4"/>
    <property type="match status" value="1"/>
</dbReference>
<feature type="domain" description="Agenet" evidence="2">
    <location>
        <begin position="460"/>
        <end position="516"/>
    </location>
</feature>
<dbReference type="AlphaFoldDB" id="A0A8X8VW51"/>
<dbReference type="EMBL" id="PNBA02000612">
    <property type="protein sequence ID" value="KAG6383356.1"/>
    <property type="molecule type" value="Genomic_DNA"/>
</dbReference>
<feature type="compositionally biased region" description="Polar residues" evidence="1">
    <location>
        <begin position="319"/>
        <end position="334"/>
    </location>
</feature>
<name>A0A8X8VW51_SALSN</name>
<feature type="region of interest" description="Disordered" evidence="1">
    <location>
        <begin position="316"/>
        <end position="337"/>
    </location>
</feature>
<evidence type="ECO:0000259" key="2">
    <source>
        <dbReference type="SMART" id="SM00743"/>
    </source>
</evidence>
<dbReference type="PANTHER" id="PTHR31917:SF58">
    <property type="entry name" value="AGENET AND BROMO-ADJACENT HOMOLOGY (BAH) DOMAIN-CONTAINING PROTEIN"/>
    <property type="match status" value="1"/>
</dbReference>
<dbReference type="PANTHER" id="PTHR31917">
    <property type="entry name" value="AGENET DOMAIN-CONTAINING PROTEIN-RELATED"/>
    <property type="match status" value="1"/>
</dbReference>
<gene>
    <name evidence="3" type="ORF">SASPL_156890</name>
</gene>
<dbReference type="InterPro" id="IPR008395">
    <property type="entry name" value="Agenet-like_dom"/>
</dbReference>
<dbReference type="SMART" id="SM00743">
    <property type="entry name" value="Agenet"/>
    <property type="match status" value="2"/>
</dbReference>
<feature type="domain" description="Agenet" evidence="2">
    <location>
        <begin position="371"/>
        <end position="437"/>
    </location>
</feature>
<reference evidence="3" key="2">
    <citation type="submission" date="2020-08" db="EMBL/GenBank/DDBJ databases">
        <title>Plant Genome Project.</title>
        <authorList>
            <person name="Zhang R.-G."/>
        </authorList>
    </citation>
    <scope>NUCLEOTIDE SEQUENCE</scope>
    <source>
        <strain evidence="3">Huo1</strain>
        <tissue evidence="3">Leaf</tissue>
    </source>
</reference>
<dbReference type="Pfam" id="PF05641">
    <property type="entry name" value="Agenet"/>
    <property type="match status" value="1"/>
</dbReference>
<accession>A0A8X8VW51</accession>
<sequence length="661" mass="74570">MGATATGNHGDVCCLGGGGGVDGEGRREVHYYLRRCGGGGRDLVVVGKEKTARHMSYRYRIGDGKLLPSILSCASRVKLRSRREVVDWLEIDHFRLAKTDTYPGCRNIKLISKSWSRYSGIQILCLGKHLNGSRQFGGGMDRKLDDDVIEDVMKQKLGPCETKSTWVGSSWTCRKSRTHYQSFCRNGAVISAQEFVYVLAEESKRLVAYLVICMKIPEATRWLWYDDLSIECIDGLATILSPEHYEKYISEAANTTLMPFVCCKLFDNDDVKPFDITRVKGYWKQEIFRKSNKTVGEYVGLRPNKRIHWSKESELYSKSPDNGESAVTSSQVSSDAHLDCKGRLKKGSRKEHGSSVSLPRRDNAATCKSEQYLAVGSQIEVLSQDSGLRGCWFRALIIKKHKDKVKVQYKDLKDAVDDSKNLEEWILASRLARQDTSSIRLSGRTTVRPSLSSEKENVSCTATVGTVVDAWMHDGWWEGIVVKKESDDRFNVYFPDEKQEHTFSAGDLRYSKEWFDNGWQNIKPKPDIVSKLSGSEKISETKKYEPPSSVKIKLDVSLDNDALNQKMIKTPARDEKMVVEPPAVRDLTKDYLLAKLRWRSSGKRSRGWSPVKSCSEAGLSTFKGVFVNSSVKLDPDHCKSLRDSRFSSSVVSPMSNLVMSR</sequence>